<dbReference type="InterPro" id="IPR029061">
    <property type="entry name" value="THDP-binding"/>
</dbReference>
<comment type="cofactor">
    <cofactor evidence="1">
        <name>thiamine diphosphate</name>
        <dbReference type="ChEBI" id="CHEBI:58937"/>
    </cofactor>
</comment>
<dbReference type="PANTHER" id="PTHR47514:SF1">
    <property type="entry name" value="TRANSKETOLASE N-TERMINAL SECTION-RELATED"/>
    <property type="match status" value="1"/>
</dbReference>
<comment type="caution">
    <text evidence="5">The sequence shown here is derived from an EMBL/GenBank/DDBJ whole genome shotgun (WGS) entry which is preliminary data.</text>
</comment>
<keyword evidence="6" id="KW-1185">Reference proteome</keyword>
<dbReference type="PANTHER" id="PTHR47514">
    <property type="entry name" value="TRANSKETOLASE N-TERMINAL SECTION-RELATED"/>
    <property type="match status" value="1"/>
</dbReference>
<evidence type="ECO:0000259" key="4">
    <source>
        <dbReference type="Pfam" id="PF00456"/>
    </source>
</evidence>
<dbReference type="GO" id="GO:0000287">
    <property type="term" value="F:magnesium ion binding"/>
    <property type="evidence" value="ECO:0007669"/>
    <property type="project" value="UniProtKB-ARBA"/>
</dbReference>
<accession>A0A4R2JN51</accession>
<dbReference type="CDD" id="cd02012">
    <property type="entry name" value="TPP_TK"/>
    <property type="match status" value="1"/>
</dbReference>
<reference evidence="5 6" key="1">
    <citation type="submission" date="2019-03" db="EMBL/GenBank/DDBJ databases">
        <title>Genomic Encyclopedia of Type Strains, Phase IV (KMG-IV): sequencing the most valuable type-strain genomes for metagenomic binning, comparative biology and taxonomic classification.</title>
        <authorList>
            <person name="Goeker M."/>
        </authorList>
    </citation>
    <scope>NUCLEOTIDE SEQUENCE [LARGE SCALE GENOMIC DNA]</scope>
    <source>
        <strain evidence="5 6">DSM 45934</strain>
    </source>
</reference>
<dbReference type="Gene3D" id="3.40.50.970">
    <property type="match status" value="1"/>
</dbReference>
<evidence type="ECO:0000313" key="6">
    <source>
        <dbReference type="Proteomes" id="UP000295680"/>
    </source>
</evidence>
<dbReference type="InterPro" id="IPR005474">
    <property type="entry name" value="Transketolase_N"/>
</dbReference>
<protein>
    <submittedName>
        <fullName evidence="5">Transketolase</fullName>
    </submittedName>
</protein>
<evidence type="ECO:0000313" key="5">
    <source>
        <dbReference type="EMBL" id="TCO55605.1"/>
    </source>
</evidence>
<dbReference type="RefSeq" id="WP_243727173.1">
    <property type="nucleotide sequence ID" value="NZ_SLWS01000007.1"/>
</dbReference>
<feature type="domain" description="Transketolase N-terminal" evidence="4">
    <location>
        <begin position="6"/>
        <end position="246"/>
    </location>
</feature>
<comment type="similarity">
    <text evidence="2">Belongs to the transketolase family.</text>
</comment>
<dbReference type="AlphaFoldDB" id="A0A4R2JN51"/>
<organism evidence="5 6">
    <name type="scientific">Actinocrispum wychmicini</name>
    <dbReference type="NCBI Taxonomy" id="1213861"/>
    <lineage>
        <taxon>Bacteria</taxon>
        <taxon>Bacillati</taxon>
        <taxon>Actinomycetota</taxon>
        <taxon>Actinomycetes</taxon>
        <taxon>Pseudonocardiales</taxon>
        <taxon>Pseudonocardiaceae</taxon>
        <taxon>Actinocrispum</taxon>
    </lineage>
</organism>
<evidence type="ECO:0000256" key="1">
    <source>
        <dbReference type="ARBA" id="ARBA00001964"/>
    </source>
</evidence>
<evidence type="ECO:0000256" key="3">
    <source>
        <dbReference type="ARBA" id="ARBA00023052"/>
    </source>
</evidence>
<dbReference type="Pfam" id="PF00456">
    <property type="entry name" value="Transketolase_N"/>
    <property type="match status" value="1"/>
</dbReference>
<evidence type="ECO:0000256" key="2">
    <source>
        <dbReference type="ARBA" id="ARBA00007131"/>
    </source>
</evidence>
<gene>
    <name evidence="5" type="ORF">EV192_10726</name>
</gene>
<sequence length="263" mass="27683">MTTALASRVRRHIVEMAAGPEGAHVGGALSAADILTVLYFDVMRVRPEQPDWPDRDYFLLSKGHAAVGLYAVLAERGFFPVGELGGYAQAGSRLGGHPTRAVPGVELPTGSLGHGLSLGVGLALAAQRDGRDNRTFVLLGDGELQEGSVWEAAGSAAFLGLDTLTAIVDRNGLQISGSTARRTGLDLLATRWAGFGWDVSEVDGHDPSALADVLAERPADGKPRVVLADTVKGKGIPFLENRKKGHYVTFTPQARQRALAALG</sequence>
<name>A0A4R2JN51_9PSEU</name>
<keyword evidence="3" id="KW-0786">Thiamine pyrophosphate</keyword>
<dbReference type="SUPFAM" id="SSF52518">
    <property type="entry name" value="Thiamin diphosphate-binding fold (THDP-binding)"/>
    <property type="match status" value="1"/>
</dbReference>
<dbReference type="EMBL" id="SLWS01000007">
    <property type="protein sequence ID" value="TCO55605.1"/>
    <property type="molecule type" value="Genomic_DNA"/>
</dbReference>
<proteinExistence type="inferred from homology"/>
<dbReference type="Proteomes" id="UP000295680">
    <property type="component" value="Unassembled WGS sequence"/>
</dbReference>